<evidence type="ECO:0000313" key="2">
    <source>
        <dbReference type="Proteomes" id="UP001432027"/>
    </source>
</evidence>
<name>A0AAV5UH25_9BILA</name>
<organism evidence="1 2">
    <name type="scientific">Pristionchus entomophagus</name>
    <dbReference type="NCBI Taxonomy" id="358040"/>
    <lineage>
        <taxon>Eukaryota</taxon>
        <taxon>Metazoa</taxon>
        <taxon>Ecdysozoa</taxon>
        <taxon>Nematoda</taxon>
        <taxon>Chromadorea</taxon>
        <taxon>Rhabditida</taxon>
        <taxon>Rhabditina</taxon>
        <taxon>Diplogasteromorpha</taxon>
        <taxon>Diplogasteroidea</taxon>
        <taxon>Neodiplogasteridae</taxon>
        <taxon>Pristionchus</taxon>
    </lineage>
</organism>
<proteinExistence type="predicted"/>
<dbReference type="AlphaFoldDB" id="A0AAV5UH25"/>
<reference evidence="1" key="1">
    <citation type="submission" date="2023-10" db="EMBL/GenBank/DDBJ databases">
        <title>Genome assembly of Pristionchus species.</title>
        <authorList>
            <person name="Yoshida K."/>
            <person name="Sommer R.J."/>
        </authorList>
    </citation>
    <scope>NUCLEOTIDE SEQUENCE</scope>
    <source>
        <strain evidence="1">RS0144</strain>
    </source>
</reference>
<comment type="caution">
    <text evidence="1">The sequence shown here is derived from an EMBL/GenBank/DDBJ whole genome shotgun (WGS) entry which is preliminary data.</text>
</comment>
<sequence length="91" mass="10464">LRVDSSGVEQPVVLLLLIIESPLAFEEVPARYEAEELLEVADKEENGADSFKEWDGGLSPSDHVEEEIQQLAHLHRTFERTLRWCSRFSRL</sequence>
<gene>
    <name evidence="1" type="ORF">PENTCL1PPCAC_28524</name>
</gene>
<dbReference type="Proteomes" id="UP001432027">
    <property type="component" value="Unassembled WGS sequence"/>
</dbReference>
<evidence type="ECO:0000313" key="1">
    <source>
        <dbReference type="EMBL" id="GMT06350.1"/>
    </source>
</evidence>
<keyword evidence="2" id="KW-1185">Reference proteome</keyword>
<protein>
    <submittedName>
        <fullName evidence="1">Uncharacterized protein</fullName>
    </submittedName>
</protein>
<feature type="non-terminal residue" evidence="1">
    <location>
        <position position="91"/>
    </location>
</feature>
<dbReference type="EMBL" id="BTSX01000006">
    <property type="protein sequence ID" value="GMT06350.1"/>
    <property type="molecule type" value="Genomic_DNA"/>
</dbReference>
<feature type="non-terminal residue" evidence="1">
    <location>
        <position position="1"/>
    </location>
</feature>
<accession>A0AAV5UH25</accession>